<feature type="transmembrane region" description="Helical" evidence="1">
    <location>
        <begin position="51"/>
        <end position="69"/>
    </location>
</feature>
<keyword evidence="1" id="KW-1133">Transmembrane helix</keyword>
<dbReference type="KEGG" id="pfre:RM25_1702"/>
<dbReference type="AlphaFoldDB" id="A0A068VSX0"/>
<proteinExistence type="predicted"/>
<name>A0A068VSX0_PROFF</name>
<protein>
    <submittedName>
        <fullName evidence="2">Uncharacterized protein</fullName>
    </submittedName>
</protein>
<sequence>MASRPDSKTTGTPERAHAIWSLPQRLLLVGVSSVPLAFASALEWFKGSDGLGTVSFVALSAIGYLLAMYGRMPDEFNVAGHSAKFTTEQRLEVQAVLDEMSAQQLEEIACDGSDEMRELASDALDFRDRARAYLEEAASLEGFSLSKTGHGSLDGGSGSGAVRAIQGLVLTHRNQVVAVDLGEFEDSHLELAARGVTHILEIQRTEVTVRRVADDRELFVSERVICIDQLRRALRAVAADSTGG</sequence>
<organism evidence="2">
    <name type="scientific">Propionibacterium freudenreichii subsp. freudenreichii</name>
    <dbReference type="NCBI Taxonomy" id="66712"/>
    <lineage>
        <taxon>Bacteria</taxon>
        <taxon>Bacillati</taxon>
        <taxon>Actinomycetota</taxon>
        <taxon>Actinomycetes</taxon>
        <taxon>Propionibacteriales</taxon>
        <taxon>Propionibacteriaceae</taxon>
        <taxon>Propionibacterium</taxon>
    </lineage>
</organism>
<accession>A0A068VSX0</accession>
<dbReference type="PATRIC" id="fig|66712.6.peg.1735"/>
<evidence type="ECO:0000313" key="2">
    <source>
        <dbReference type="EMBL" id="CEP26584.1"/>
    </source>
</evidence>
<feature type="transmembrane region" description="Helical" evidence="1">
    <location>
        <begin position="26"/>
        <end position="45"/>
    </location>
</feature>
<reference evidence="2" key="1">
    <citation type="submission" date="2014-08" db="EMBL/GenBank/DDBJ databases">
        <authorList>
            <person name="Falentin Helene"/>
        </authorList>
    </citation>
    <scope>NUCLEOTIDE SEQUENCE</scope>
</reference>
<keyword evidence="1" id="KW-0812">Transmembrane</keyword>
<gene>
    <name evidence="2" type="ORF">PFCIRM138_08350</name>
</gene>
<evidence type="ECO:0000256" key="1">
    <source>
        <dbReference type="SAM" id="Phobius"/>
    </source>
</evidence>
<keyword evidence="1" id="KW-0472">Membrane</keyword>
<dbReference type="EMBL" id="LM676415">
    <property type="protein sequence ID" value="CEP26584.1"/>
    <property type="molecule type" value="Genomic_DNA"/>
</dbReference>
<dbReference type="RefSeq" id="WP_013161659.1">
    <property type="nucleotide sequence ID" value="NZ_CP010341.1"/>
</dbReference>